<accession>A0ABR1L9N7</accession>
<feature type="region of interest" description="Disordered" evidence="1">
    <location>
        <begin position="1"/>
        <end position="20"/>
    </location>
</feature>
<gene>
    <name evidence="2" type="ORF">J3D65DRAFT_670600</name>
</gene>
<name>A0ABR1L9N7_9PEZI</name>
<dbReference type="GeneID" id="92036210"/>
<keyword evidence="3" id="KW-1185">Reference proteome</keyword>
<evidence type="ECO:0000313" key="2">
    <source>
        <dbReference type="EMBL" id="KAK7531952.1"/>
    </source>
</evidence>
<evidence type="ECO:0000256" key="1">
    <source>
        <dbReference type="SAM" id="MobiDB-lite"/>
    </source>
</evidence>
<evidence type="ECO:0000313" key="3">
    <source>
        <dbReference type="Proteomes" id="UP001360953"/>
    </source>
</evidence>
<comment type="caution">
    <text evidence="2">The sequence shown here is derived from an EMBL/GenBank/DDBJ whole genome shotgun (WGS) entry which is preliminary data.</text>
</comment>
<dbReference type="Proteomes" id="UP001360953">
    <property type="component" value="Unassembled WGS sequence"/>
</dbReference>
<protein>
    <submittedName>
        <fullName evidence="2">Uncharacterized protein</fullName>
    </submittedName>
</protein>
<organism evidence="2 3">
    <name type="scientific">Phyllosticta citribraziliensis</name>
    <dbReference type="NCBI Taxonomy" id="989973"/>
    <lineage>
        <taxon>Eukaryota</taxon>
        <taxon>Fungi</taxon>
        <taxon>Dikarya</taxon>
        <taxon>Ascomycota</taxon>
        <taxon>Pezizomycotina</taxon>
        <taxon>Dothideomycetes</taxon>
        <taxon>Dothideomycetes incertae sedis</taxon>
        <taxon>Botryosphaeriales</taxon>
        <taxon>Phyllostictaceae</taxon>
        <taxon>Phyllosticta</taxon>
    </lineage>
</organism>
<sequence>MTQPSSIPSSPLPPPLPAPLSAGMQRFDMRGAKHLCNYLRRYNHRIIEPDISYGLVQGASNTCGHAISVPLETQDKILAGDIAAPVYCIECLIASYHQAANRLAQRNITRERNPVGPLHKSLVEKVREKVMDIGNLQLLQDNRADWEDSRATKMAARRPQGAALKKVVFADDDIVLARHQSLLDEPTTEEYSNENEETGDMSARSNSPCAGPSV</sequence>
<dbReference type="RefSeq" id="XP_066651622.1">
    <property type="nucleotide sequence ID" value="XM_066803304.1"/>
</dbReference>
<dbReference type="EMBL" id="JBBPEH010000011">
    <property type="protein sequence ID" value="KAK7531952.1"/>
    <property type="molecule type" value="Genomic_DNA"/>
</dbReference>
<feature type="compositionally biased region" description="Acidic residues" evidence="1">
    <location>
        <begin position="186"/>
        <end position="199"/>
    </location>
</feature>
<proteinExistence type="predicted"/>
<feature type="region of interest" description="Disordered" evidence="1">
    <location>
        <begin position="180"/>
        <end position="214"/>
    </location>
</feature>
<reference evidence="2 3" key="1">
    <citation type="submission" date="2024-04" db="EMBL/GenBank/DDBJ databases">
        <title>Phyllosticta paracitricarpa is synonymous to the EU quarantine fungus P. citricarpa based on phylogenomic analyses.</title>
        <authorList>
            <consortium name="Lawrence Berkeley National Laboratory"/>
            <person name="Van ingen-buijs V.A."/>
            <person name="Van westerhoven A.C."/>
            <person name="Haridas S."/>
            <person name="Skiadas P."/>
            <person name="Martin F."/>
            <person name="Groenewald J.Z."/>
            <person name="Crous P.W."/>
            <person name="Seidl M.F."/>
        </authorList>
    </citation>
    <scope>NUCLEOTIDE SEQUENCE [LARGE SCALE GENOMIC DNA]</scope>
    <source>
        <strain evidence="2 3">CPC 17464</strain>
    </source>
</reference>